<reference evidence="2 3" key="1">
    <citation type="submission" date="2017-03" db="EMBL/GenBank/DDBJ databases">
        <title>WGS assembly of Porphyra umbilicalis.</title>
        <authorList>
            <person name="Brawley S.H."/>
            <person name="Blouin N.A."/>
            <person name="Ficko-Blean E."/>
            <person name="Wheeler G.L."/>
            <person name="Lohr M."/>
            <person name="Goodson H.V."/>
            <person name="Jenkins J.W."/>
            <person name="Blaby-Haas C.E."/>
            <person name="Helliwell K.E."/>
            <person name="Chan C."/>
            <person name="Marriage T."/>
            <person name="Bhattacharya D."/>
            <person name="Klein A.S."/>
            <person name="Badis Y."/>
            <person name="Brodie J."/>
            <person name="Cao Y."/>
            <person name="Collen J."/>
            <person name="Dittami S.M."/>
            <person name="Gachon C.M."/>
            <person name="Green B.R."/>
            <person name="Karpowicz S."/>
            <person name="Kim J.W."/>
            <person name="Kudahl U."/>
            <person name="Lin S."/>
            <person name="Michel G."/>
            <person name="Mittag M."/>
            <person name="Olson B.J."/>
            <person name="Pangilinan J."/>
            <person name="Peng Y."/>
            <person name="Qiu H."/>
            <person name="Shu S."/>
            <person name="Singer J.T."/>
            <person name="Smith A.G."/>
            <person name="Sprecher B.N."/>
            <person name="Wagner V."/>
            <person name="Wang W."/>
            <person name="Wang Z.-Y."/>
            <person name="Yan J."/>
            <person name="Yarish C."/>
            <person name="Zoeuner-Riek S."/>
            <person name="Zhuang Y."/>
            <person name="Zou Y."/>
            <person name="Lindquist E.A."/>
            <person name="Grimwood J."/>
            <person name="Barry K."/>
            <person name="Rokhsar D.S."/>
            <person name="Schmutz J."/>
            <person name="Stiller J.W."/>
            <person name="Grossman A.R."/>
            <person name="Prochnik S.E."/>
        </authorList>
    </citation>
    <scope>NUCLEOTIDE SEQUENCE [LARGE SCALE GENOMIC DNA]</scope>
    <source>
        <strain evidence="2">4086291</strain>
    </source>
</reference>
<feature type="region of interest" description="Disordered" evidence="1">
    <location>
        <begin position="89"/>
        <end position="126"/>
    </location>
</feature>
<accession>A0A1X6NPB2</accession>
<dbReference type="EMBL" id="KV919256">
    <property type="protein sequence ID" value="OSX70441.1"/>
    <property type="molecule type" value="Genomic_DNA"/>
</dbReference>
<gene>
    <name evidence="2" type="ORF">BU14_0753s0001</name>
</gene>
<evidence type="ECO:0000313" key="2">
    <source>
        <dbReference type="EMBL" id="OSX70441.1"/>
    </source>
</evidence>
<protein>
    <submittedName>
        <fullName evidence="2">Uncharacterized protein</fullName>
    </submittedName>
</protein>
<dbReference type="Proteomes" id="UP000218209">
    <property type="component" value="Unassembled WGS sequence"/>
</dbReference>
<sequence>MMQSFAAEQAARVNVNVSHFNELRGMVVNIATAVSASAQSAAASSNRLDGAMAKVVAGNTEVTTAMASIKASAPHLYAAMHRPSKRAKQMAGGSGRVLANRGGVADTHDNGSGGSGTATGDSGLDGYEGIADDGGGGAASAKVLSPRATPTYYYDVVHNITIPPEMVTDTLKSEPLFNQLRTLLTLCHVSTGNQGLFGSLAVNGLYQDGVKRTKEMRSRGGVTGTINAAKTVRMTNIVKNKVTLYLRQLYWMHSVVPTVIKQPHAASFDNMKSAELGEDEQKALAEALRRIADEDVLAPNHALRDPIKATSSVLRDQLKKMSGRPGTTGPINVILSSSPFRELLAEAEKNVKAKYK</sequence>
<evidence type="ECO:0000256" key="1">
    <source>
        <dbReference type="SAM" id="MobiDB-lite"/>
    </source>
</evidence>
<dbReference type="AlphaFoldDB" id="A0A1X6NPB2"/>
<name>A0A1X6NPB2_PORUM</name>
<evidence type="ECO:0000313" key="3">
    <source>
        <dbReference type="Proteomes" id="UP000218209"/>
    </source>
</evidence>
<organism evidence="2 3">
    <name type="scientific">Porphyra umbilicalis</name>
    <name type="common">Purple laver</name>
    <name type="synonym">Red alga</name>
    <dbReference type="NCBI Taxonomy" id="2786"/>
    <lineage>
        <taxon>Eukaryota</taxon>
        <taxon>Rhodophyta</taxon>
        <taxon>Bangiophyceae</taxon>
        <taxon>Bangiales</taxon>
        <taxon>Bangiaceae</taxon>
        <taxon>Porphyra</taxon>
    </lineage>
</organism>
<keyword evidence="3" id="KW-1185">Reference proteome</keyword>
<proteinExistence type="predicted"/>